<keyword evidence="1" id="KW-0472">Membrane</keyword>
<protein>
    <submittedName>
        <fullName evidence="2">Uncharacterized protein</fullName>
    </submittedName>
</protein>
<keyword evidence="1" id="KW-0812">Transmembrane</keyword>
<accession>A0A6G6ACF5</accession>
<proteinExistence type="predicted"/>
<evidence type="ECO:0000256" key="1">
    <source>
        <dbReference type="SAM" id="Phobius"/>
    </source>
</evidence>
<feature type="transmembrane region" description="Helical" evidence="1">
    <location>
        <begin position="128"/>
        <end position="148"/>
    </location>
</feature>
<feature type="transmembrane region" description="Helical" evidence="1">
    <location>
        <begin position="66"/>
        <end position="85"/>
    </location>
</feature>
<name>A0A6G6ACF5_9VIRU</name>
<organism evidence="2">
    <name type="scientific">Borely moumouvirus</name>
    <dbReference type="NCBI Taxonomy" id="2712067"/>
    <lineage>
        <taxon>Viruses</taxon>
        <taxon>Varidnaviria</taxon>
        <taxon>Bamfordvirae</taxon>
        <taxon>Nucleocytoviricota</taxon>
        <taxon>Megaviricetes</taxon>
        <taxon>Imitervirales</taxon>
        <taxon>Mimiviridae</taxon>
        <taxon>Megamimivirinae</taxon>
        <taxon>Moumouvirus</taxon>
    </lineage>
</organism>
<keyword evidence="1" id="KW-1133">Transmembrane helix</keyword>
<sequence>MLANIIVGISNLPAYYAIKLSLNNGDYLTSAALSFVFSASFVSHLVENHKHGMSGIGFSPKTSYILNRFDVLGCIINIVRFGYLYYSKYGTNLNALVENKTLICFGLLSFLLLRISEYDKYNPKLKNIYIVTHCLWHISIFTLIYHFLDKIIY</sequence>
<evidence type="ECO:0000313" key="2">
    <source>
        <dbReference type="EMBL" id="QID06512.1"/>
    </source>
</evidence>
<reference evidence="2" key="1">
    <citation type="submission" date="2019-07" db="EMBL/GenBank/DDBJ databases">
        <title>The discovery of a new lineage B mimivirus raises questions about particles surface fibrils.</title>
        <authorList>
            <person name="Silva L.K.S."/>
            <person name="Rodrigues R.A.L."/>
            <person name="Andrade A.C.S.P."/>
            <person name="Hikida H."/>
            <person name="Andreani J."/>
            <person name="Levasseur A."/>
            <person name="La Scola B."/>
            <person name="Abrahao J.S."/>
        </authorList>
    </citation>
    <scope>NUCLEOTIDE SEQUENCE</scope>
    <source>
        <strain evidence="2">B60</strain>
    </source>
</reference>
<feature type="transmembrane region" description="Helical" evidence="1">
    <location>
        <begin position="97"/>
        <end position="116"/>
    </location>
</feature>
<dbReference type="EMBL" id="MN175499">
    <property type="protein sequence ID" value="QID06512.1"/>
    <property type="molecule type" value="Genomic_DNA"/>
</dbReference>
<feature type="transmembrane region" description="Helical" evidence="1">
    <location>
        <begin position="27"/>
        <end position="46"/>
    </location>
</feature>